<gene>
    <name evidence="3" type="primary">Cnig_chr_I.g3262</name>
    <name evidence="3" type="ORF">B9Z55_003262</name>
</gene>
<feature type="signal peptide" evidence="1">
    <location>
        <begin position="1"/>
        <end position="19"/>
    </location>
</feature>
<dbReference type="InterPro" id="IPR053345">
    <property type="entry name" value="Ankyrin_repeat-containing"/>
</dbReference>
<feature type="domain" description="Domain of unknown function WSN" evidence="2">
    <location>
        <begin position="24"/>
        <end position="92"/>
    </location>
</feature>
<evidence type="ECO:0000256" key="1">
    <source>
        <dbReference type="SAM" id="SignalP"/>
    </source>
</evidence>
<dbReference type="PANTHER" id="PTHR22956">
    <property type="entry name" value="ANKYRIN REPEAT-CONTAINING PROTEIN F37A4.4-RELATED-RELATED"/>
    <property type="match status" value="1"/>
</dbReference>
<evidence type="ECO:0000259" key="2">
    <source>
        <dbReference type="SMART" id="SM00453"/>
    </source>
</evidence>
<comment type="caution">
    <text evidence="3">The sequence shown here is derived from an EMBL/GenBank/DDBJ whole genome shotgun (WGS) entry which is preliminary data.</text>
</comment>
<organism evidence="3 4">
    <name type="scientific">Caenorhabditis nigoni</name>
    <dbReference type="NCBI Taxonomy" id="1611254"/>
    <lineage>
        <taxon>Eukaryota</taxon>
        <taxon>Metazoa</taxon>
        <taxon>Ecdysozoa</taxon>
        <taxon>Nematoda</taxon>
        <taxon>Chromadorea</taxon>
        <taxon>Rhabditida</taxon>
        <taxon>Rhabditina</taxon>
        <taxon>Rhabditomorpha</taxon>
        <taxon>Rhabditoidea</taxon>
        <taxon>Rhabditidae</taxon>
        <taxon>Peloderinae</taxon>
        <taxon>Caenorhabditis</taxon>
    </lineage>
</organism>
<dbReference type="Pfam" id="PF02206">
    <property type="entry name" value="WSN"/>
    <property type="match status" value="1"/>
</dbReference>
<evidence type="ECO:0000313" key="3">
    <source>
        <dbReference type="EMBL" id="PIC53637.1"/>
    </source>
</evidence>
<sequence length="566" mass="64741">MTFRICLILLISVFWLCSAETNDTVFSTFIEKSASLARISATIAIHNGIFAKNSTVQEVTSEFLEISPSVAKELLEHDYYSLSSSMKKFHSSLSKISPEMKNGDELIETLNFLLDMKVNQKYLKPGTLGDQTEHFSRTAEIMKNSHTDGNKMMYTPDLITTVELLRNVTKSDGQAMKKDEIEDILTDLADYLTLVGSQLNKIMTYKTVLKDYLSLESLSNDLQNVVNAARIARKYGEIIKKLDPFREDLIAVSKGMDEVEEVIKENQNSFEQIQNLFSTSIVLNSTVQKYEEKVLTRGLLGHKDLMMFGQDFENPWFQKNVLSDMDPAKLKNGLENLKPFVDALETLKSIEKPLFVNSTEKNIILDLIKKIGDFDKLGSKVLNNTNIKSTFEEVSTCIAPLQPIENPQDQAMLLRVVNFSEKVVKNVKKFAKLMDDLNKNGLESIIAVSKEIRENIEFVTMTKNDSLKIEMWNKAHKLEEDHKLADKLQSIADMLNDVRRRSFFLEDRRIDYTVIRKVSTLFEGTNVDSVLNCIQKQTLENIIETLEFIKKTHVLRERDFEVSFLL</sequence>
<dbReference type="EMBL" id="PDUG01000001">
    <property type="protein sequence ID" value="PIC53637.1"/>
    <property type="molecule type" value="Genomic_DNA"/>
</dbReference>
<feature type="chain" id="PRO_5013761343" description="Domain of unknown function WSN domain-containing protein" evidence="1">
    <location>
        <begin position="20"/>
        <end position="566"/>
    </location>
</feature>
<dbReference type="SMART" id="SM00453">
    <property type="entry name" value="WSN"/>
    <property type="match status" value="1"/>
</dbReference>
<proteinExistence type="predicted"/>
<evidence type="ECO:0000313" key="4">
    <source>
        <dbReference type="Proteomes" id="UP000230233"/>
    </source>
</evidence>
<dbReference type="InterPro" id="IPR003125">
    <property type="entry name" value="WSN"/>
</dbReference>
<name>A0A2G5VPQ0_9PELO</name>
<dbReference type="Proteomes" id="UP000230233">
    <property type="component" value="Chromosome I"/>
</dbReference>
<protein>
    <recommendedName>
        <fullName evidence="2">Domain of unknown function WSN domain-containing protein</fullName>
    </recommendedName>
</protein>
<reference evidence="4" key="1">
    <citation type="submission" date="2017-10" db="EMBL/GenBank/DDBJ databases">
        <title>Rapid genome shrinkage in a self-fertile nematode reveals novel sperm competition proteins.</title>
        <authorList>
            <person name="Yin D."/>
            <person name="Schwarz E.M."/>
            <person name="Thomas C.G."/>
            <person name="Felde R.L."/>
            <person name="Korf I.F."/>
            <person name="Cutter A.D."/>
            <person name="Schartner C.M."/>
            <person name="Ralston E.J."/>
            <person name="Meyer B.J."/>
            <person name="Haag E.S."/>
        </authorList>
    </citation>
    <scope>NUCLEOTIDE SEQUENCE [LARGE SCALE GENOMIC DNA]</scope>
    <source>
        <strain evidence="4">JU1422</strain>
    </source>
</reference>
<dbReference type="AlphaFoldDB" id="A0A2G5VPQ0"/>
<keyword evidence="4" id="KW-1185">Reference proteome</keyword>
<dbReference type="PANTHER" id="PTHR22956:SF15">
    <property type="entry name" value="DOMAIN OF UNKNOWN FUNCTION WSN DOMAIN-CONTAINING PROTEIN"/>
    <property type="match status" value="1"/>
</dbReference>
<keyword evidence="1" id="KW-0732">Signal</keyword>
<dbReference type="OrthoDB" id="775356at2759"/>
<accession>A0A2G5VPQ0</accession>